<dbReference type="SFLD" id="SFLDS00003">
    <property type="entry name" value="Haloacid_Dehalogenase"/>
    <property type="match status" value="1"/>
</dbReference>
<accession>A0ABZ2J495</accession>
<dbReference type="SFLD" id="SFLDG01129">
    <property type="entry name" value="C1.5:_HAD__Beta-PGM__Phosphata"/>
    <property type="match status" value="1"/>
</dbReference>
<dbReference type="InterPro" id="IPR041492">
    <property type="entry name" value="HAD_2"/>
</dbReference>
<keyword evidence="3" id="KW-0479">Metal-binding</keyword>
<dbReference type="PANTHER" id="PTHR46193:SF18">
    <property type="entry name" value="HEXITOL PHOSPHATASE B"/>
    <property type="match status" value="1"/>
</dbReference>
<dbReference type="PRINTS" id="PR00413">
    <property type="entry name" value="HADHALOGNASE"/>
</dbReference>
<dbReference type="InterPro" id="IPR036412">
    <property type="entry name" value="HAD-like_sf"/>
</dbReference>
<keyword evidence="8" id="KW-1185">Reference proteome</keyword>
<dbReference type="Gene3D" id="3.30.420.40">
    <property type="match status" value="2"/>
</dbReference>
<dbReference type="InterPro" id="IPR051600">
    <property type="entry name" value="Beta-PGM-like"/>
</dbReference>
<dbReference type="Pfam" id="PF13419">
    <property type="entry name" value="HAD_2"/>
    <property type="match status" value="1"/>
</dbReference>
<sequence length="454" mass="48342">MTIILAIDAATSSAGLALLRDKAMVAEAGWLTQHNQTVELLPCLTGLLQQAGLTLNDLDAIAVSRGPGSYNGVRVGIATAKGLAFVLNKPVLGVSTLEAEARRFQETGHPVWAILPLGHDYAVAAAGSLEGVWIKTLEEQAVTAETLLQTLPQGALVAGELPDRLVELFSISRQDIQIMYETGLSRAAALGLLGLEQLRAGNGISAASLQPLYLRRPQITPSKKPRDTTGLPERGVIWDMDGVIIDSADLHFESWRDALGQHGFRMNREQFEATFGRRNDDIINYIAGFAVPAEKIRLIGDDKEVSYRQMVAGHARSFSGVMELVRELKESGFKQAVASSAPAANIALVLQELGLAAFIEATVDASQVDRGKPDPAVFLKAAEKLELKPQDCLVIEDAVAGVIAAHRAGMAVIAVSNTHPAAALNEADMVTASLETVDAATVLGIIDRKIKLGA</sequence>
<keyword evidence="5" id="KW-0119">Carbohydrate metabolism</keyword>
<dbReference type="InterPro" id="IPR022496">
    <property type="entry name" value="T6A_TsaB"/>
</dbReference>
<evidence type="ECO:0000259" key="6">
    <source>
        <dbReference type="Pfam" id="PF00814"/>
    </source>
</evidence>
<dbReference type="InterPro" id="IPR006439">
    <property type="entry name" value="HAD-SF_hydro_IA"/>
</dbReference>
<organism evidence="7 8">
    <name type="scientific">Candidatus Dehalogenimonas loeffleri</name>
    <dbReference type="NCBI Taxonomy" id="3127115"/>
    <lineage>
        <taxon>Bacteria</taxon>
        <taxon>Bacillati</taxon>
        <taxon>Chloroflexota</taxon>
        <taxon>Dehalococcoidia</taxon>
        <taxon>Dehalococcoidales</taxon>
        <taxon>Dehalococcoidaceae</taxon>
        <taxon>Dehalogenimonas</taxon>
    </lineage>
</organism>
<proteinExistence type="inferred from homology"/>
<dbReference type="InterPro" id="IPR023198">
    <property type="entry name" value="PGP-like_dom2"/>
</dbReference>
<dbReference type="Proteomes" id="UP001375370">
    <property type="component" value="Chromosome"/>
</dbReference>
<name>A0ABZ2J495_9CHLR</name>
<dbReference type="InterPro" id="IPR023214">
    <property type="entry name" value="HAD_sf"/>
</dbReference>
<reference evidence="7 8" key="1">
    <citation type="submission" date="2024-03" db="EMBL/GenBank/DDBJ databases">
        <title>A Dehalogenimonas Isolated from Estuarine Sediments Dihaloeliminates Chlorinated Alkanes.</title>
        <authorList>
            <person name="Yang Y."/>
            <person name="Wang H."/>
        </authorList>
    </citation>
    <scope>NUCLEOTIDE SEQUENCE [LARGE SCALE GENOMIC DNA]</scope>
    <source>
        <strain evidence="7 8">W</strain>
    </source>
</reference>
<evidence type="ECO:0000313" key="8">
    <source>
        <dbReference type="Proteomes" id="UP001375370"/>
    </source>
</evidence>
<gene>
    <name evidence="7" type="primary">tsaB</name>
    <name evidence="7" type="ORF">V8247_01770</name>
</gene>
<comment type="cofactor">
    <cofactor evidence="1">
        <name>Mg(2+)</name>
        <dbReference type="ChEBI" id="CHEBI:18420"/>
    </cofactor>
</comment>
<dbReference type="EMBL" id="CP146612">
    <property type="protein sequence ID" value="WWX25722.1"/>
    <property type="molecule type" value="Genomic_DNA"/>
</dbReference>
<evidence type="ECO:0000256" key="2">
    <source>
        <dbReference type="ARBA" id="ARBA00006171"/>
    </source>
</evidence>
<dbReference type="SUPFAM" id="SSF56784">
    <property type="entry name" value="HAD-like"/>
    <property type="match status" value="1"/>
</dbReference>
<protein>
    <submittedName>
        <fullName evidence="7">tRNA (Adenosine(37)-N6)-threonylcarbamoyltransferase complex dimerization subunit type 1 TsaB</fullName>
        <ecNumber evidence="7">2.3.1.234</ecNumber>
    </submittedName>
</protein>
<dbReference type="SFLD" id="SFLDG01135">
    <property type="entry name" value="C1.5.6:_HAD__Beta-PGM__Phospha"/>
    <property type="match status" value="1"/>
</dbReference>
<keyword evidence="4" id="KW-0460">Magnesium</keyword>
<dbReference type="Gene3D" id="3.40.50.1000">
    <property type="entry name" value="HAD superfamily/HAD-like"/>
    <property type="match status" value="1"/>
</dbReference>
<dbReference type="SUPFAM" id="SSF53067">
    <property type="entry name" value="Actin-like ATPase domain"/>
    <property type="match status" value="1"/>
</dbReference>
<evidence type="ECO:0000313" key="7">
    <source>
        <dbReference type="EMBL" id="WWX25722.1"/>
    </source>
</evidence>
<dbReference type="RefSeq" id="WP_338738173.1">
    <property type="nucleotide sequence ID" value="NZ_CP146612.1"/>
</dbReference>
<dbReference type="NCBIfam" id="TIGR03725">
    <property type="entry name" value="T6A_YeaZ"/>
    <property type="match status" value="1"/>
</dbReference>
<dbReference type="NCBIfam" id="TIGR01509">
    <property type="entry name" value="HAD-SF-IA-v3"/>
    <property type="match status" value="1"/>
</dbReference>
<evidence type="ECO:0000256" key="3">
    <source>
        <dbReference type="ARBA" id="ARBA00022723"/>
    </source>
</evidence>
<evidence type="ECO:0000256" key="5">
    <source>
        <dbReference type="ARBA" id="ARBA00023277"/>
    </source>
</evidence>
<comment type="similarity">
    <text evidence="2">Belongs to the HAD-like hydrolase superfamily. CbbY/CbbZ/Gph/YieH family.</text>
</comment>
<dbReference type="Pfam" id="PF00814">
    <property type="entry name" value="TsaD"/>
    <property type="match status" value="1"/>
</dbReference>
<dbReference type="GO" id="GO:0061711">
    <property type="term" value="F:tRNA N(6)-L-threonylcarbamoyladenine synthase activity"/>
    <property type="evidence" value="ECO:0007669"/>
    <property type="project" value="UniProtKB-EC"/>
</dbReference>
<evidence type="ECO:0000256" key="4">
    <source>
        <dbReference type="ARBA" id="ARBA00022842"/>
    </source>
</evidence>
<dbReference type="InterPro" id="IPR000905">
    <property type="entry name" value="Gcp-like_dom"/>
</dbReference>
<evidence type="ECO:0000256" key="1">
    <source>
        <dbReference type="ARBA" id="ARBA00001946"/>
    </source>
</evidence>
<feature type="domain" description="Gcp-like" evidence="6">
    <location>
        <begin position="33"/>
        <end position="125"/>
    </location>
</feature>
<dbReference type="Gene3D" id="1.10.150.240">
    <property type="entry name" value="Putative phosphatase, domain 2"/>
    <property type="match status" value="1"/>
</dbReference>
<dbReference type="EC" id="2.3.1.234" evidence="7"/>
<dbReference type="PANTHER" id="PTHR46193">
    <property type="entry name" value="6-PHOSPHOGLUCONATE PHOSPHATASE"/>
    <property type="match status" value="1"/>
</dbReference>
<dbReference type="InterPro" id="IPR043129">
    <property type="entry name" value="ATPase_NBD"/>
</dbReference>
<keyword evidence="7" id="KW-0012">Acyltransferase</keyword>
<keyword evidence="7" id="KW-0808">Transferase</keyword>